<gene>
    <name evidence="9" type="ORF">S06H3_52852</name>
</gene>
<name>X1RA65_9ZZZZ</name>
<evidence type="ECO:0000256" key="6">
    <source>
        <dbReference type="ARBA" id="ARBA00022679"/>
    </source>
</evidence>
<feature type="non-terminal residue" evidence="9">
    <location>
        <position position="184"/>
    </location>
</feature>
<comment type="pathway">
    <text evidence="1">Cofactor biosynthesis; NAD(+) biosynthesis; nicotinate D-ribonucleotide from quinolinate: step 1/1.</text>
</comment>
<organism evidence="9">
    <name type="scientific">marine sediment metagenome</name>
    <dbReference type="NCBI Taxonomy" id="412755"/>
    <lineage>
        <taxon>unclassified sequences</taxon>
        <taxon>metagenomes</taxon>
        <taxon>ecological metagenomes</taxon>
    </lineage>
</organism>
<dbReference type="GO" id="GO:0034213">
    <property type="term" value="P:quinolinate catabolic process"/>
    <property type="evidence" value="ECO:0007669"/>
    <property type="project" value="TreeGrafter"/>
</dbReference>
<dbReference type="InterPro" id="IPR036068">
    <property type="entry name" value="Nicotinate_pribotase-like_C"/>
</dbReference>
<accession>X1RA65</accession>
<evidence type="ECO:0000256" key="1">
    <source>
        <dbReference type="ARBA" id="ARBA00004893"/>
    </source>
</evidence>
<dbReference type="EMBL" id="BARV01033649">
    <property type="protein sequence ID" value="GAI52459.1"/>
    <property type="molecule type" value="Genomic_DNA"/>
</dbReference>
<dbReference type="SUPFAM" id="SSF51690">
    <property type="entry name" value="Nicotinate/Quinolinate PRTase C-terminal domain-like"/>
    <property type="match status" value="1"/>
</dbReference>
<protein>
    <recommendedName>
        <fullName evidence="3">nicotinate-nucleotide diphosphorylase (carboxylating)</fullName>
        <ecNumber evidence="3">2.4.2.19</ecNumber>
    </recommendedName>
</protein>
<dbReference type="Pfam" id="PF02749">
    <property type="entry name" value="QRPTase_N"/>
    <property type="match status" value="1"/>
</dbReference>
<comment type="similarity">
    <text evidence="2">Belongs to the NadC/ModD family.</text>
</comment>
<dbReference type="Gene3D" id="3.20.20.70">
    <property type="entry name" value="Aldolase class I"/>
    <property type="match status" value="1"/>
</dbReference>
<evidence type="ECO:0000256" key="2">
    <source>
        <dbReference type="ARBA" id="ARBA00009400"/>
    </source>
</evidence>
<dbReference type="Pfam" id="PF01729">
    <property type="entry name" value="QRPTase_C"/>
    <property type="match status" value="1"/>
</dbReference>
<keyword evidence="5" id="KW-0328">Glycosyltransferase</keyword>
<sequence length="184" mass="20114">MMDDVLERMLEFISEDVGEGDITSLSLYNEGSTASAVIKAKGSGVVAGLAEIKHLFEHFECSFEDNETDGNKINHGDVLARISGPLRSILLVERVSLNILGRMSGIATMVSEILDIARTKNPKIRIAATRKTTPGFRYFEKRAIVIGGGESHRHGLADGILIKENHLVGLDNDIEEAVRRAREG</sequence>
<evidence type="ECO:0000313" key="9">
    <source>
        <dbReference type="EMBL" id="GAI52459.1"/>
    </source>
</evidence>
<dbReference type="AlphaFoldDB" id="X1RA65"/>
<feature type="domain" description="Quinolinate phosphoribosyl transferase N-terminal" evidence="8">
    <location>
        <begin position="21"/>
        <end position="104"/>
    </location>
</feature>
<feature type="domain" description="Quinolinate phosphoribosyl transferase C-terminal" evidence="7">
    <location>
        <begin position="106"/>
        <end position="183"/>
    </location>
</feature>
<dbReference type="PANTHER" id="PTHR32179:SF3">
    <property type="entry name" value="NICOTINATE-NUCLEOTIDE PYROPHOSPHORYLASE [CARBOXYLATING]"/>
    <property type="match status" value="1"/>
</dbReference>
<dbReference type="InterPro" id="IPR037128">
    <property type="entry name" value="Quinolinate_PRibosylTase_N_sf"/>
</dbReference>
<dbReference type="SUPFAM" id="SSF54675">
    <property type="entry name" value="Nicotinate/Quinolinate PRTase N-terminal domain-like"/>
    <property type="match status" value="1"/>
</dbReference>
<dbReference type="GO" id="GO:0004514">
    <property type="term" value="F:nicotinate-nucleotide diphosphorylase (carboxylating) activity"/>
    <property type="evidence" value="ECO:0007669"/>
    <property type="project" value="UniProtKB-EC"/>
</dbReference>
<dbReference type="EC" id="2.4.2.19" evidence="3"/>
<evidence type="ECO:0000256" key="5">
    <source>
        <dbReference type="ARBA" id="ARBA00022676"/>
    </source>
</evidence>
<evidence type="ECO:0000259" key="8">
    <source>
        <dbReference type="Pfam" id="PF02749"/>
    </source>
</evidence>
<proteinExistence type="inferred from homology"/>
<keyword evidence="4" id="KW-0662">Pyridine nucleotide biosynthesis</keyword>
<dbReference type="GO" id="GO:0009435">
    <property type="term" value="P:NAD+ biosynthetic process"/>
    <property type="evidence" value="ECO:0007669"/>
    <property type="project" value="InterPro"/>
</dbReference>
<evidence type="ECO:0000256" key="4">
    <source>
        <dbReference type="ARBA" id="ARBA00022642"/>
    </source>
</evidence>
<dbReference type="InterPro" id="IPR027277">
    <property type="entry name" value="NadC/ModD"/>
</dbReference>
<evidence type="ECO:0000256" key="3">
    <source>
        <dbReference type="ARBA" id="ARBA00011944"/>
    </source>
</evidence>
<dbReference type="InterPro" id="IPR013785">
    <property type="entry name" value="Aldolase_TIM"/>
</dbReference>
<keyword evidence="6" id="KW-0808">Transferase</keyword>
<comment type="caution">
    <text evidence="9">The sequence shown here is derived from an EMBL/GenBank/DDBJ whole genome shotgun (WGS) entry which is preliminary data.</text>
</comment>
<dbReference type="GO" id="GO:0005737">
    <property type="term" value="C:cytoplasm"/>
    <property type="evidence" value="ECO:0007669"/>
    <property type="project" value="TreeGrafter"/>
</dbReference>
<dbReference type="InterPro" id="IPR002638">
    <property type="entry name" value="Quinolinate_PRibosylTrfase_C"/>
</dbReference>
<dbReference type="InterPro" id="IPR022412">
    <property type="entry name" value="Quinolinate_PRibosylTrfase_N"/>
</dbReference>
<evidence type="ECO:0000259" key="7">
    <source>
        <dbReference type="Pfam" id="PF01729"/>
    </source>
</evidence>
<reference evidence="9" key="1">
    <citation type="journal article" date="2014" name="Front. Microbiol.">
        <title>High frequency of phylogenetically diverse reductive dehalogenase-homologous genes in deep subseafloor sedimentary metagenomes.</title>
        <authorList>
            <person name="Kawai M."/>
            <person name="Futagami T."/>
            <person name="Toyoda A."/>
            <person name="Takaki Y."/>
            <person name="Nishi S."/>
            <person name="Hori S."/>
            <person name="Arai W."/>
            <person name="Tsubouchi T."/>
            <person name="Morono Y."/>
            <person name="Uchiyama I."/>
            <person name="Ito T."/>
            <person name="Fujiyama A."/>
            <person name="Inagaki F."/>
            <person name="Takami H."/>
        </authorList>
    </citation>
    <scope>NUCLEOTIDE SEQUENCE</scope>
    <source>
        <strain evidence="9">Expedition CK06-06</strain>
    </source>
</reference>
<dbReference type="Gene3D" id="3.90.1170.20">
    <property type="entry name" value="Quinolinate phosphoribosyl transferase, N-terminal domain"/>
    <property type="match status" value="1"/>
</dbReference>
<dbReference type="FunFam" id="3.90.1170.20:FF:000001">
    <property type="entry name" value="Nicotinate-nucleotide diphosphorylase (Carboxylating)"/>
    <property type="match status" value="1"/>
</dbReference>
<dbReference type="PANTHER" id="PTHR32179">
    <property type="entry name" value="NICOTINATE-NUCLEOTIDE PYROPHOSPHORYLASE [CARBOXYLATING]"/>
    <property type="match status" value="1"/>
</dbReference>